<dbReference type="OrthoDB" id="177881at768503"/>
<dbReference type="Proteomes" id="UP000293162">
    <property type="component" value="Unassembled WGS sequence"/>
</dbReference>
<evidence type="ECO:0000313" key="2">
    <source>
        <dbReference type="Proteomes" id="UP000293162"/>
    </source>
</evidence>
<accession>A0A4Q5LZ58</accession>
<dbReference type="EMBL" id="SEWF01000016">
    <property type="protein sequence ID" value="RYU95246.1"/>
    <property type="molecule type" value="Genomic_DNA"/>
</dbReference>
<gene>
    <name evidence="1" type="ORF">EWM59_12385</name>
</gene>
<reference evidence="1 2" key="1">
    <citation type="submission" date="2019-02" db="EMBL/GenBank/DDBJ databases">
        <title>Bacterial novel species Emticicia sp. 17J42-9 isolated from soil.</title>
        <authorList>
            <person name="Jung H.-Y."/>
        </authorList>
    </citation>
    <scope>NUCLEOTIDE SEQUENCE [LARGE SCALE GENOMIC DNA]</scope>
    <source>
        <strain evidence="1 2">17J42-9</strain>
    </source>
</reference>
<evidence type="ECO:0000313" key="1">
    <source>
        <dbReference type="EMBL" id="RYU95246.1"/>
    </source>
</evidence>
<sequence length="104" mass="12539">MNFDFLAYFSLVNPLLNYDSDENAQYFGPEFIEGINTYYEKKQGKFLNKENQVKKYNPDNWEIDETEGKWLRFTYYFDELETINDKGIADSFRFFISNVNSMFI</sequence>
<keyword evidence="2" id="KW-1185">Reference proteome</keyword>
<dbReference type="AlphaFoldDB" id="A0A4Q5LZ58"/>
<proteinExistence type="predicted"/>
<name>A0A4Q5LZ58_9BACT</name>
<dbReference type="RefSeq" id="WP_130021295.1">
    <property type="nucleotide sequence ID" value="NZ_SEWF01000016.1"/>
</dbReference>
<organism evidence="1 2">
    <name type="scientific">Emticicia agri</name>
    <dbReference type="NCBI Taxonomy" id="2492393"/>
    <lineage>
        <taxon>Bacteria</taxon>
        <taxon>Pseudomonadati</taxon>
        <taxon>Bacteroidota</taxon>
        <taxon>Cytophagia</taxon>
        <taxon>Cytophagales</taxon>
        <taxon>Leadbetterellaceae</taxon>
        <taxon>Emticicia</taxon>
    </lineage>
</organism>
<protein>
    <submittedName>
        <fullName evidence="1">Uncharacterized protein</fullName>
    </submittedName>
</protein>
<comment type="caution">
    <text evidence="1">The sequence shown here is derived from an EMBL/GenBank/DDBJ whole genome shotgun (WGS) entry which is preliminary data.</text>
</comment>